<evidence type="ECO:0000313" key="1">
    <source>
        <dbReference type="EMBL" id="KQS69960.1"/>
    </source>
</evidence>
<reference evidence="1 2" key="2">
    <citation type="journal article" date="2008" name="Bioinformatics">
        <title>Assembly reconciliation.</title>
        <authorList>
            <person name="Zimin A.V."/>
            <person name="Smith D.R."/>
            <person name="Sutton G."/>
            <person name="Yorke J.A."/>
        </authorList>
    </citation>
    <scope>NUCLEOTIDE SEQUENCE [LARGE SCALE GENOMIC DNA]</scope>
    <source>
        <strain evidence="1 2">TSC#14021-0224.01</strain>
    </source>
</reference>
<proteinExistence type="predicted"/>
<dbReference type="AlphaFoldDB" id="A0A0Q5WLX8"/>
<protein>
    <submittedName>
        <fullName evidence="1">Uncharacterized protein</fullName>
    </submittedName>
</protein>
<reference evidence="1 2" key="1">
    <citation type="journal article" date="2007" name="Nature">
        <title>Evolution of genes and genomes on the Drosophila phylogeny.</title>
        <authorList>
            <consortium name="Drosophila 12 Genomes Consortium"/>
            <person name="Clark A.G."/>
            <person name="Eisen M.B."/>
            <person name="Smith D.R."/>
            <person name="Bergman C.M."/>
            <person name="Oliver B."/>
            <person name="Markow T.A."/>
            <person name="Kaufman T.C."/>
            <person name="Kellis M."/>
            <person name="Gelbart W."/>
            <person name="Iyer V.N."/>
            <person name="Pollard D.A."/>
            <person name="Sackton T.B."/>
            <person name="Larracuente A.M."/>
            <person name="Singh N.D."/>
            <person name="Abad J.P."/>
            <person name="Abt D.N."/>
            <person name="Adryan B."/>
            <person name="Aguade M."/>
            <person name="Akashi H."/>
            <person name="Anderson W.W."/>
            <person name="Aquadro C.F."/>
            <person name="Ardell D.H."/>
            <person name="Arguello R."/>
            <person name="Artieri C.G."/>
            <person name="Barbash D.A."/>
            <person name="Barker D."/>
            <person name="Barsanti P."/>
            <person name="Batterham P."/>
            <person name="Batzoglou S."/>
            <person name="Begun D."/>
            <person name="Bhutkar A."/>
            <person name="Blanco E."/>
            <person name="Bosak S.A."/>
            <person name="Bradley R.K."/>
            <person name="Brand A.D."/>
            <person name="Brent M.R."/>
            <person name="Brooks A.N."/>
            <person name="Brown R.H."/>
            <person name="Butlin R.K."/>
            <person name="Caggese C."/>
            <person name="Calvi B.R."/>
            <person name="Bernardo de Carvalho A."/>
            <person name="Caspi A."/>
            <person name="Castrezana S."/>
            <person name="Celniker S.E."/>
            <person name="Chang J.L."/>
            <person name="Chapple C."/>
            <person name="Chatterji S."/>
            <person name="Chinwalla A."/>
            <person name="Civetta A."/>
            <person name="Clifton S.W."/>
            <person name="Comeron J.M."/>
            <person name="Costello J.C."/>
            <person name="Coyne J.A."/>
            <person name="Daub J."/>
            <person name="David R.G."/>
            <person name="Delcher A.L."/>
            <person name="Delehaunty K."/>
            <person name="Do C.B."/>
            <person name="Ebling H."/>
            <person name="Edwards K."/>
            <person name="Eickbush T."/>
            <person name="Evans J.D."/>
            <person name="Filipski A."/>
            <person name="Findeiss S."/>
            <person name="Freyhult E."/>
            <person name="Fulton L."/>
            <person name="Fulton R."/>
            <person name="Garcia A.C."/>
            <person name="Gardiner A."/>
            <person name="Garfield D.A."/>
            <person name="Garvin B.E."/>
            <person name="Gibson G."/>
            <person name="Gilbert D."/>
            <person name="Gnerre S."/>
            <person name="Godfrey J."/>
            <person name="Good R."/>
            <person name="Gotea V."/>
            <person name="Gravely B."/>
            <person name="Greenberg A.J."/>
            <person name="Griffiths-Jones S."/>
            <person name="Gross S."/>
            <person name="Guigo R."/>
            <person name="Gustafson E.A."/>
            <person name="Haerty W."/>
            <person name="Hahn M.W."/>
            <person name="Halligan D.L."/>
            <person name="Halpern A.L."/>
            <person name="Halter G.M."/>
            <person name="Han M.V."/>
            <person name="Heger A."/>
            <person name="Hillier L."/>
            <person name="Hinrichs A.S."/>
            <person name="Holmes I."/>
            <person name="Hoskins R.A."/>
            <person name="Hubisz M.J."/>
            <person name="Hultmark D."/>
            <person name="Huntley M.A."/>
            <person name="Jaffe D.B."/>
            <person name="Jagadeeshan S."/>
            <person name="Jeck W.R."/>
            <person name="Johnson J."/>
            <person name="Jones C.D."/>
            <person name="Jordan W.C."/>
            <person name="Karpen G.H."/>
            <person name="Kataoka E."/>
            <person name="Keightley P.D."/>
            <person name="Kheradpour P."/>
            <person name="Kirkness E.F."/>
            <person name="Koerich L.B."/>
            <person name="Kristiansen K."/>
            <person name="Kudrna D."/>
            <person name="Kulathinal R.J."/>
            <person name="Kumar S."/>
            <person name="Kwok R."/>
            <person name="Lander E."/>
            <person name="Langley C.H."/>
            <person name="Lapoint R."/>
            <person name="Lazzaro B.P."/>
            <person name="Lee S.J."/>
            <person name="Levesque L."/>
            <person name="Li R."/>
            <person name="Lin C.F."/>
            <person name="Lin M.F."/>
            <person name="Lindblad-Toh K."/>
            <person name="Llopart A."/>
            <person name="Long M."/>
            <person name="Low L."/>
            <person name="Lozovsky E."/>
            <person name="Lu J."/>
            <person name="Luo M."/>
            <person name="Machado C.A."/>
            <person name="Makalowski W."/>
            <person name="Marzo M."/>
            <person name="Matsuda M."/>
            <person name="Matzkin L."/>
            <person name="McAllister B."/>
            <person name="McBride C.S."/>
            <person name="McKernan B."/>
            <person name="McKernan K."/>
            <person name="Mendez-Lago M."/>
            <person name="Minx P."/>
            <person name="Mollenhauer M.U."/>
            <person name="Montooth K."/>
            <person name="Mount S.M."/>
            <person name="Mu X."/>
            <person name="Myers E."/>
            <person name="Negre B."/>
            <person name="Newfeld S."/>
            <person name="Nielsen R."/>
            <person name="Noor M.A."/>
            <person name="O'Grady P."/>
            <person name="Pachter L."/>
            <person name="Papaceit M."/>
            <person name="Parisi M.J."/>
            <person name="Parisi M."/>
            <person name="Parts L."/>
            <person name="Pedersen J.S."/>
            <person name="Pesole G."/>
            <person name="Phillippy A.M."/>
            <person name="Ponting C.P."/>
            <person name="Pop M."/>
            <person name="Porcelli D."/>
            <person name="Powell J.R."/>
            <person name="Prohaska S."/>
            <person name="Pruitt K."/>
            <person name="Puig M."/>
            <person name="Quesneville H."/>
            <person name="Ram K.R."/>
            <person name="Rand D."/>
            <person name="Rasmussen M.D."/>
            <person name="Reed L.K."/>
            <person name="Reenan R."/>
            <person name="Reily A."/>
            <person name="Remington K.A."/>
            <person name="Rieger T.T."/>
            <person name="Ritchie M.G."/>
            <person name="Robin C."/>
            <person name="Rogers Y.H."/>
            <person name="Rohde C."/>
            <person name="Rozas J."/>
            <person name="Rubenfield M.J."/>
            <person name="Ruiz A."/>
            <person name="Russo S."/>
            <person name="Salzberg S.L."/>
            <person name="Sanchez-Gracia A."/>
            <person name="Saranga D.J."/>
            <person name="Sato H."/>
            <person name="Schaeffer S.W."/>
            <person name="Schatz M.C."/>
            <person name="Schlenke T."/>
            <person name="Schwartz R."/>
            <person name="Segarra C."/>
            <person name="Singh R.S."/>
            <person name="Sirot L."/>
            <person name="Sirota M."/>
            <person name="Sisneros N.B."/>
            <person name="Smith C.D."/>
            <person name="Smith T.F."/>
            <person name="Spieth J."/>
            <person name="Stage D.E."/>
            <person name="Stark A."/>
            <person name="Stephan W."/>
            <person name="Strausberg R.L."/>
            <person name="Strempel S."/>
            <person name="Sturgill D."/>
            <person name="Sutton G."/>
            <person name="Sutton G.G."/>
            <person name="Tao W."/>
            <person name="Teichmann S."/>
            <person name="Tobari Y.N."/>
            <person name="Tomimura Y."/>
            <person name="Tsolas J.M."/>
            <person name="Valente V.L."/>
            <person name="Venter E."/>
            <person name="Venter J.C."/>
            <person name="Vicario S."/>
            <person name="Vieira F.G."/>
            <person name="Vilella A.J."/>
            <person name="Villasante A."/>
            <person name="Walenz B."/>
            <person name="Wang J."/>
            <person name="Wasserman M."/>
            <person name="Watts T."/>
            <person name="Wilson D."/>
            <person name="Wilson R.K."/>
            <person name="Wing R.A."/>
            <person name="Wolfner M.F."/>
            <person name="Wong A."/>
            <person name="Wong G.K."/>
            <person name="Wu C.I."/>
            <person name="Wu G."/>
            <person name="Yamamoto D."/>
            <person name="Yang H.P."/>
            <person name="Yang S.P."/>
            <person name="Yorke J.A."/>
            <person name="Yoshida K."/>
            <person name="Zdobnov E."/>
            <person name="Zhang P."/>
            <person name="Zhang Y."/>
            <person name="Zimin A.V."/>
            <person name="Baldwin J."/>
            <person name="Abdouelleil A."/>
            <person name="Abdulkadir J."/>
            <person name="Abebe A."/>
            <person name="Abera B."/>
            <person name="Abreu J."/>
            <person name="Acer S.C."/>
            <person name="Aftuck L."/>
            <person name="Alexander A."/>
            <person name="An P."/>
            <person name="Anderson E."/>
            <person name="Anderson S."/>
            <person name="Arachi H."/>
            <person name="Azer M."/>
            <person name="Bachantsang P."/>
            <person name="Barry A."/>
            <person name="Bayul T."/>
            <person name="Berlin A."/>
            <person name="Bessette D."/>
            <person name="Bloom T."/>
            <person name="Blye J."/>
            <person name="Boguslavskiy L."/>
            <person name="Bonnet C."/>
            <person name="Boukhgalter B."/>
            <person name="Bourzgui I."/>
            <person name="Brown A."/>
            <person name="Cahill P."/>
            <person name="Channer S."/>
            <person name="Cheshatsang Y."/>
            <person name="Chuda L."/>
            <person name="Citroen M."/>
            <person name="Collymore A."/>
            <person name="Cooke P."/>
            <person name="Costello M."/>
            <person name="D'Aco K."/>
            <person name="Daza R."/>
            <person name="De Haan G."/>
            <person name="DeGray S."/>
            <person name="DeMaso C."/>
            <person name="Dhargay N."/>
            <person name="Dooley K."/>
            <person name="Dooley E."/>
            <person name="Doricent M."/>
            <person name="Dorje P."/>
            <person name="Dorjee K."/>
            <person name="Dupes A."/>
            <person name="Elong R."/>
            <person name="Falk J."/>
            <person name="Farina A."/>
            <person name="Faro S."/>
            <person name="Ferguson D."/>
            <person name="Fisher S."/>
            <person name="Foley C.D."/>
            <person name="Franke A."/>
            <person name="Friedrich D."/>
            <person name="Gadbois L."/>
            <person name="Gearin G."/>
            <person name="Gearin C.R."/>
            <person name="Giannoukos G."/>
            <person name="Goode T."/>
            <person name="Graham J."/>
            <person name="Grandbois E."/>
            <person name="Grewal S."/>
            <person name="Gyaltsen K."/>
            <person name="Hafez N."/>
            <person name="Hagos B."/>
            <person name="Hall J."/>
            <person name="Henson C."/>
            <person name="Hollinger A."/>
            <person name="Honan T."/>
            <person name="Huard M.D."/>
            <person name="Hughes L."/>
            <person name="Hurhula B."/>
            <person name="Husby M.E."/>
            <person name="Kamat A."/>
            <person name="Kanga B."/>
            <person name="Kashin S."/>
            <person name="Khazanovich D."/>
            <person name="Kisner P."/>
            <person name="Lance K."/>
            <person name="Lara M."/>
            <person name="Lee W."/>
            <person name="Lennon N."/>
            <person name="Letendre F."/>
            <person name="LeVine R."/>
            <person name="Lipovsky A."/>
            <person name="Liu X."/>
            <person name="Liu J."/>
            <person name="Liu S."/>
            <person name="Lokyitsang T."/>
            <person name="Lokyitsang Y."/>
            <person name="Lubonja R."/>
            <person name="Lui A."/>
            <person name="MacDonald P."/>
            <person name="Magnisalis V."/>
            <person name="Maru K."/>
            <person name="Matthews C."/>
            <person name="McCusker W."/>
            <person name="McDonough S."/>
            <person name="Mehta T."/>
            <person name="Meldrim J."/>
            <person name="Meneus L."/>
            <person name="Mihai O."/>
            <person name="Mihalev A."/>
            <person name="Mihova T."/>
            <person name="Mittelman R."/>
            <person name="Mlenga V."/>
            <person name="Montmayeur A."/>
            <person name="Mulrain L."/>
            <person name="Navidi A."/>
            <person name="Naylor J."/>
            <person name="Negash T."/>
            <person name="Nguyen T."/>
            <person name="Nguyen N."/>
            <person name="Nicol R."/>
            <person name="Norbu C."/>
            <person name="Norbu N."/>
            <person name="Novod N."/>
            <person name="O'Neill B."/>
            <person name="Osman S."/>
            <person name="Markiewicz E."/>
            <person name="Oyono O.L."/>
            <person name="Patti C."/>
            <person name="Phunkhang P."/>
            <person name="Pierre F."/>
            <person name="Priest M."/>
            <person name="Raghuraman S."/>
            <person name="Rege F."/>
            <person name="Reyes R."/>
            <person name="Rise C."/>
            <person name="Rogov P."/>
            <person name="Ross K."/>
            <person name="Ryan E."/>
            <person name="Settipalli S."/>
            <person name="Shea T."/>
            <person name="Sherpa N."/>
            <person name="Shi L."/>
            <person name="Shih D."/>
            <person name="Sparrow T."/>
            <person name="Spaulding J."/>
            <person name="Stalker J."/>
            <person name="Stange-Thomann N."/>
            <person name="Stavropoulos S."/>
            <person name="Stone C."/>
            <person name="Strader C."/>
            <person name="Tesfaye S."/>
            <person name="Thomson T."/>
            <person name="Thoulutsang Y."/>
            <person name="Thoulutsang D."/>
            <person name="Topham K."/>
            <person name="Topping I."/>
            <person name="Tsamla T."/>
            <person name="Vassiliev H."/>
            <person name="Vo A."/>
            <person name="Wangchuk T."/>
            <person name="Wangdi T."/>
            <person name="Weiand M."/>
            <person name="Wilkinson J."/>
            <person name="Wilson A."/>
            <person name="Yadav S."/>
            <person name="Young G."/>
            <person name="Yu Q."/>
            <person name="Zembek L."/>
            <person name="Zhong D."/>
            <person name="Zimmer A."/>
            <person name="Zwirko Z."/>
            <person name="Jaffe D.B."/>
            <person name="Alvarez P."/>
            <person name="Brockman W."/>
            <person name="Butler J."/>
            <person name="Chin C."/>
            <person name="Gnerre S."/>
            <person name="Grabherr M."/>
            <person name="Kleber M."/>
            <person name="Mauceli E."/>
            <person name="MacCallum I."/>
        </authorList>
    </citation>
    <scope>NUCLEOTIDE SEQUENCE [LARGE SCALE GENOMIC DNA]</scope>
    <source>
        <strain evidence="1 2">TSC#14021-0224.01</strain>
    </source>
</reference>
<sequence length="81" mass="8870">MWRAASPAESNHSPTDFMAKLQDVYLNMASILATSSGVTLKRYGWSRFGVGVSHRTSQVARSKCVYIVCKPKFAVAMSGNL</sequence>
<gene>
    <name evidence="1" type="primary">Dere\GG27220</name>
    <name evidence="1" type="synonym">GG27220</name>
    <name evidence="1" type="ORF">Dere_GG27220</name>
</gene>
<dbReference type="EMBL" id="CH954177">
    <property type="protein sequence ID" value="KQS69960.1"/>
    <property type="molecule type" value="Genomic_DNA"/>
</dbReference>
<keyword evidence="2" id="KW-1185">Reference proteome</keyword>
<accession>A0A0Q5WLX8</accession>
<organism evidence="1 2">
    <name type="scientific">Drosophila erecta</name>
    <name type="common">Fruit fly</name>
    <dbReference type="NCBI Taxonomy" id="7220"/>
    <lineage>
        <taxon>Eukaryota</taxon>
        <taxon>Metazoa</taxon>
        <taxon>Ecdysozoa</taxon>
        <taxon>Arthropoda</taxon>
        <taxon>Hexapoda</taxon>
        <taxon>Insecta</taxon>
        <taxon>Pterygota</taxon>
        <taxon>Neoptera</taxon>
        <taxon>Endopterygota</taxon>
        <taxon>Diptera</taxon>
        <taxon>Brachycera</taxon>
        <taxon>Muscomorpha</taxon>
        <taxon>Ephydroidea</taxon>
        <taxon>Drosophilidae</taxon>
        <taxon>Drosophila</taxon>
        <taxon>Sophophora</taxon>
    </lineage>
</organism>
<name>A0A0Q5WLX8_DROER</name>
<dbReference type="Proteomes" id="UP000008711">
    <property type="component" value="Unassembled WGS sequence"/>
</dbReference>
<evidence type="ECO:0000313" key="2">
    <source>
        <dbReference type="Proteomes" id="UP000008711"/>
    </source>
</evidence>